<feature type="domain" description="ABC transmembrane type-2" evidence="7">
    <location>
        <begin position="36"/>
        <end position="271"/>
    </location>
</feature>
<keyword evidence="6" id="KW-1003">Cell membrane</keyword>
<keyword evidence="5" id="KW-0046">Antibiotic resistance</keyword>
<reference evidence="8 9" key="1">
    <citation type="submission" date="2018-01" db="EMBL/GenBank/DDBJ databases">
        <title>Draft genome sequence of Sphaerisporangium sp. 7K107.</title>
        <authorList>
            <person name="Sahin N."/>
            <person name="Saygin H."/>
            <person name="Ay H."/>
        </authorList>
    </citation>
    <scope>NUCLEOTIDE SEQUENCE [LARGE SCALE GENOMIC DNA]</scope>
    <source>
        <strain evidence="8 9">7K107</strain>
    </source>
</reference>
<dbReference type="EMBL" id="POUA01000031">
    <property type="protein sequence ID" value="PZG52941.1"/>
    <property type="molecule type" value="Genomic_DNA"/>
</dbReference>
<dbReference type="InterPro" id="IPR013525">
    <property type="entry name" value="ABC2_TM"/>
</dbReference>
<organism evidence="8 9">
    <name type="scientific">Spongiactinospora gelatinilytica</name>
    <dbReference type="NCBI Taxonomy" id="2666298"/>
    <lineage>
        <taxon>Bacteria</taxon>
        <taxon>Bacillati</taxon>
        <taxon>Actinomycetota</taxon>
        <taxon>Actinomycetes</taxon>
        <taxon>Streptosporangiales</taxon>
        <taxon>Streptosporangiaceae</taxon>
        <taxon>Spongiactinospora</taxon>
    </lineage>
</organism>
<keyword evidence="2 6" id="KW-0812">Transmembrane</keyword>
<evidence type="ECO:0000256" key="4">
    <source>
        <dbReference type="ARBA" id="ARBA00023136"/>
    </source>
</evidence>
<evidence type="ECO:0000313" key="9">
    <source>
        <dbReference type="Proteomes" id="UP000248544"/>
    </source>
</evidence>
<keyword evidence="9" id="KW-1185">Reference proteome</keyword>
<dbReference type="AlphaFoldDB" id="A0A2W2GX00"/>
<comment type="caution">
    <text evidence="8">The sequence shown here is derived from an EMBL/GenBank/DDBJ whole genome shotgun (WGS) entry which is preliminary data.</text>
</comment>
<accession>A0A2W2GX00</accession>
<dbReference type="InterPro" id="IPR047817">
    <property type="entry name" value="ABC2_TM_bact-type"/>
</dbReference>
<evidence type="ECO:0000256" key="6">
    <source>
        <dbReference type="RuleBase" id="RU361157"/>
    </source>
</evidence>
<evidence type="ECO:0000256" key="1">
    <source>
        <dbReference type="ARBA" id="ARBA00004141"/>
    </source>
</evidence>
<evidence type="ECO:0000256" key="5">
    <source>
        <dbReference type="ARBA" id="ARBA00023251"/>
    </source>
</evidence>
<dbReference type="GO" id="GO:0043190">
    <property type="term" value="C:ATP-binding cassette (ABC) transporter complex"/>
    <property type="evidence" value="ECO:0007669"/>
    <property type="project" value="InterPro"/>
</dbReference>
<dbReference type="PANTHER" id="PTHR43077">
    <property type="entry name" value="TRANSPORT PERMEASE YVFS-RELATED"/>
    <property type="match status" value="1"/>
</dbReference>
<feature type="transmembrane region" description="Helical" evidence="6">
    <location>
        <begin position="147"/>
        <end position="173"/>
    </location>
</feature>
<dbReference type="GO" id="GO:0046677">
    <property type="term" value="P:response to antibiotic"/>
    <property type="evidence" value="ECO:0007669"/>
    <property type="project" value="UniProtKB-KW"/>
</dbReference>
<feature type="transmembrane region" description="Helical" evidence="6">
    <location>
        <begin position="180"/>
        <end position="200"/>
    </location>
</feature>
<evidence type="ECO:0000256" key="3">
    <source>
        <dbReference type="ARBA" id="ARBA00022989"/>
    </source>
</evidence>
<dbReference type="Pfam" id="PF01061">
    <property type="entry name" value="ABC2_membrane"/>
    <property type="match status" value="1"/>
</dbReference>
<dbReference type="PRINTS" id="PR00164">
    <property type="entry name" value="ABC2TRNSPORT"/>
</dbReference>
<dbReference type="PROSITE" id="PS51012">
    <property type="entry name" value="ABC_TM2"/>
    <property type="match status" value="1"/>
</dbReference>
<protein>
    <recommendedName>
        <fullName evidence="6">Transport permease protein</fullName>
    </recommendedName>
</protein>
<evidence type="ECO:0000259" key="7">
    <source>
        <dbReference type="PROSITE" id="PS51012"/>
    </source>
</evidence>
<keyword evidence="6" id="KW-0813">Transport</keyword>
<dbReference type="GO" id="GO:0140359">
    <property type="term" value="F:ABC-type transporter activity"/>
    <property type="evidence" value="ECO:0007669"/>
    <property type="project" value="InterPro"/>
</dbReference>
<proteinExistence type="inferred from homology"/>
<keyword evidence="4 6" id="KW-0472">Membrane</keyword>
<feature type="transmembrane region" description="Helical" evidence="6">
    <location>
        <begin position="116"/>
        <end position="141"/>
    </location>
</feature>
<dbReference type="RefSeq" id="WP_111166183.1">
    <property type="nucleotide sequence ID" value="NZ_POUA01000031.1"/>
</dbReference>
<feature type="transmembrane region" description="Helical" evidence="6">
    <location>
        <begin position="72"/>
        <end position="95"/>
    </location>
</feature>
<keyword evidence="3 6" id="KW-1133">Transmembrane helix</keyword>
<feature type="transmembrane region" description="Helical" evidence="6">
    <location>
        <begin position="245"/>
        <end position="265"/>
    </location>
</feature>
<dbReference type="PANTHER" id="PTHR43077:SF10">
    <property type="entry name" value="TRANSPORT PERMEASE PROTEIN"/>
    <property type="match status" value="1"/>
</dbReference>
<gene>
    <name evidence="8" type="ORF">C1I98_06635</name>
</gene>
<comment type="similarity">
    <text evidence="6">Belongs to the ABC-2 integral membrane protein family.</text>
</comment>
<evidence type="ECO:0000256" key="2">
    <source>
        <dbReference type="ARBA" id="ARBA00022692"/>
    </source>
</evidence>
<comment type="subcellular location">
    <subcellularLocation>
        <location evidence="6">Cell membrane</location>
        <topology evidence="6">Multi-pass membrane protein</topology>
    </subcellularLocation>
    <subcellularLocation>
        <location evidence="1">Membrane</location>
        <topology evidence="1">Multi-pass membrane protein</topology>
    </subcellularLocation>
</comment>
<evidence type="ECO:0000313" key="8">
    <source>
        <dbReference type="EMBL" id="PZG52941.1"/>
    </source>
</evidence>
<sequence>MIWIGRAGARRRMLWETRAAGVVWRREILRCLRNPAQVALVLSQPLIYLVVLGTGLGSLIPDAPPVGDYRTYLFPGVLVMTVYLPAVATGVSIAIDRETGFLREMLVAPVHRASLLAGRCAGGTTVAACQGALVLALAGVARLPYDPALLATLAAELTLIAFTLTTLVTLLAVSVGRRQTLHAVLGFTITPMIFLSGALFPVSGLPSWLAGLALANPLTYVIDPLRQTIAPYLNGRASMTAGQPAAVRELAVTAVVGLLALLLAARRMARAG</sequence>
<dbReference type="InterPro" id="IPR051328">
    <property type="entry name" value="T7SS_ABC-Transporter"/>
</dbReference>
<dbReference type="InterPro" id="IPR000412">
    <property type="entry name" value="ABC_2_transport"/>
</dbReference>
<feature type="transmembrane region" description="Helical" evidence="6">
    <location>
        <begin position="38"/>
        <end position="60"/>
    </location>
</feature>
<dbReference type="PIRSF" id="PIRSF006648">
    <property type="entry name" value="DrrB"/>
    <property type="match status" value="1"/>
</dbReference>
<name>A0A2W2GX00_9ACTN</name>
<dbReference type="Proteomes" id="UP000248544">
    <property type="component" value="Unassembled WGS sequence"/>
</dbReference>